<proteinExistence type="predicted"/>
<dbReference type="AlphaFoldDB" id="A0A4Y2HLK8"/>
<dbReference type="Proteomes" id="UP000499080">
    <property type="component" value="Unassembled WGS sequence"/>
</dbReference>
<dbReference type="EMBL" id="BGPR01103383">
    <property type="protein sequence ID" value="GBM66235.1"/>
    <property type="molecule type" value="Genomic_DNA"/>
</dbReference>
<feature type="non-terminal residue" evidence="1">
    <location>
        <position position="51"/>
    </location>
</feature>
<name>A0A4Y2HLK8_ARAVE</name>
<evidence type="ECO:0000313" key="2">
    <source>
        <dbReference type="Proteomes" id="UP000499080"/>
    </source>
</evidence>
<comment type="caution">
    <text evidence="1">The sequence shown here is derived from an EMBL/GenBank/DDBJ whole genome shotgun (WGS) entry which is preliminary data.</text>
</comment>
<keyword evidence="2" id="KW-1185">Reference proteome</keyword>
<reference evidence="1 2" key="1">
    <citation type="journal article" date="2019" name="Sci. Rep.">
        <title>Orb-weaving spider Araneus ventricosus genome elucidates the spidroin gene catalogue.</title>
        <authorList>
            <person name="Kono N."/>
            <person name="Nakamura H."/>
            <person name="Ohtoshi R."/>
            <person name="Moran D.A.P."/>
            <person name="Shinohara A."/>
            <person name="Yoshida Y."/>
            <person name="Fujiwara M."/>
            <person name="Mori M."/>
            <person name="Tomita M."/>
            <person name="Arakawa K."/>
        </authorList>
    </citation>
    <scope>NUCLEOTIDE SEQUENCE [LARGE SCALE GENOMIC DNA]</scope>
</reference>
<gene>
    <name evidence="1" type="ORF">AVEN_190297_1</name>
</gene>
<protein>
    <submittedName>
        <fullName evidence="1">Uncharacterized protein</fullName>
    </submittedName>
</protein>
<sequence>MVRVSLGATYPHYATEDHSFCKAAESKASVLLEINFSPLATASSCDGQRGL</sequence>
<accession>A0A4Y2HLK8</accession>
<evidence type="ECO:0000313" key="1">
    <source>
        <dbReference type="EMBL" id="GBM66235.1"/>
    </source>
</evidence>
<organism evidence="1 2">
    <name type="scientific">Araneus ventricosus</name>
    <name type="common">Orbweaver spider</name>
    <name type="synonym">Epeira ventricosa</name>
    <dbReference type="NCBI Taxonomy" id="182803"/>
    <lineage>
        <taxon>Eukaryota</taxon>
        <taxon>Metazoa</taxon>
        <taxon>Ecdysozoa</taxon>
        <taxon>Arthropoda</taxon>
        <taxon>Chelicerata</taxon>
        <taxon>Arachnida</taxon>
        <taxon>Araneae</taxon>
        <taxon>Araneomorphae</taxon>
        <taxon>Entelegynae</taxon>
        <taxon>Araneoidea</taxon>
        <taxon>Araneidae</taxon>
        <taxon>Araneus</taxon>
    </lineage>
</organism>